<dbReference type="VEuPathDB" id="VectorBase:ADAR2_004987"/>
<dbReference type="VEuPathDB" id="VectorBase:ADAC004053"/>
<feature type="compositionally biased region" description="Basic and acidic residues" evidence="1">
    <location>
        <begin position="114"/>
        <end position="129"/>
    </location>
</feature>
<dbReference type="InterPro" id="IPR036971">
    <property type="entry name" value="PDEase_catalytic_dom_sf"/>
</dbReference>
<feature type="compositionally biased region" description="Basic residues" evidence="1">
    <location>
        <begin position="130"/>
        <end position="142"/>
    </location>
</feature>
<dbReference type="AlphaFoldDB" id="A0A2M4DQM4"/>
<sequence length="156" mass="17082">MDPDKVSKPGSQVRFIGLVLLPLFEALGELLPELTDLIITPVRVALDYYKRLNDAANKTRRSIAEAEAASSESGGSPQLPRSQSGISVKSRPELHDLPEGSESGDSETATEVDVAEKTSKFKVDTESIHRKQSHPNSRKGSREKRPSMIGEYYTTA</sequence>
<evidence type="ECO:0000256" key="2">
    <source>
        <dbReference type="SAM" id="SignalP"/>
    </source>
</evidence>
<accession>A0A2M4DQM4</accession>
<name>A0A2M4DQM4_ANODA</name>
<feature type="signal peptide" evidence="2">
    <location>
        <begin position="1"/>
        <end position="28"/>
    </location>
</feature>
<keyword evidence="2" id="KW-0732">Signal</keyword>
<dbReference type="Gene3D" id="1.10.1300.10">
    <property type="entry name" value="3'5'-cyclic nucleotide phosphodiesterase, catalytic domain"/>
    <property type="match status" value="1"/>
</dbReference>
<protein>
    <submittedName>
        <fullName evidence="4">Putative secreted protein</fullName>
    </submittedName>
</protein>
<feature type="chain" id="PRO_5014824599" evidence="2">
    <location>
        <begin position="29"/>
        <end position="156"/>
    </location>
</feature>
<feature type="compositionally biased region" description="Low complexity" evidence="1">
    <location>
        <begin position="65"/>
        <end position="76"/>
    </location>
</feature>
<feature type="domain" description="PDEase" evidence="3">
    <location>
        <begin position="1"/>
        <end position="56"/>
    </location>
</feature>
<dbReference type="PROSITE" id="PS51845">
    <property type="entry name" value="PDEASE_I_2"/>
    <property type="match status" value="1"/>
</dbReference>
<reference evidence="4" key="1">
    <citation type="submission" date="2018-01" db="EMBL/GenBank/DDBJ databases">
        <title>An insight into the sialome of Amazonian anophelines.</title>
        <authorList>
            <person name="Ribeiro J.M."/>
            <person name="Scarpassa V."/>
            <person name="Calvo E."/>
        </authorList>
    </citation>
    <scope>NUCLEOTIDE SEQUENCE</scope>
</reference>
<dbReference type="InterPro" id="IPR002073">
    <property type="entry name" value="PDEase_catalytic_dom"/>
</dbReference>
<dbReference type="SUPFAM" id="SSF109604">
    <property type="entry name" value="HD-domain/PDEase-like"/>
    <property type="match status" value="1"/>
</dbReference>
<evidence type="ECO:0000259" key="3">
    <source>
        <dbReference type="PROSITE" id="PS51845"/>
    </source>
</evidence>
<evidence type="ECO:0000256" key="1">
    <source>
        <dbReference type="SAM" id="MobiDB-lite"/>
    </source>
</evidence>
<dbReference type="GO" id="GO:0004114">
    <property type="term" value="F:3',5'-cyclic-nucleotide phosphodiesterase activity"/>
    <property type="evidence" value="ECO:0007669"/>
    <property type="project" value="InterPro"/>
</dbReference>
<organism evidence="4">
    <name type="scientific">Anopheles darlingi</name>
    <name type="common">Mosquito</name>
    <dbReference type="NCBI Taxonomy" id="43151"/>
    <lineage>
        <taxon>Eukaryota</taxon>
        <taxon>Metazoa</taxon>
        <taxon>Ecdysozoa</taxon>
        <taxon>Arthropoda</taxon>
        <taxon>Hexapoda</taxon>
        <taxon>Insecta</taxon>
        <taxon>Pterygota</taxon>
        <taxon>Neoptera</taxon>
        <taxon>Endopterygota</taxon>
        <taxon>Diptera</taxon>
        <taxon>Nematocera</taxon>
        <taxon>Culicoidea</taxon>
        <taxon>Culicidae</taxon>
        <taxon>Anophelinae</taxon>
        <taxon>Anopheles</taxon>
    </lineage>
</organism>
<proteinExistence type="predicted"/>
<dbReference type="GO" id="GO:0007165">
    <property type="term" value="P:signal transduction"/>
    <property type="evidence" value="ECO:0007669"/>
    <property type="project" value="InterPro"/>
</dbReference>
<dbReference type="EMBL" id="GGFL01015641">
    <property type="protein sequence ID" value="MBW79819.1"/>
    <property type="molecule type" value="Transcribed_RNA"/>
</dbReference>
<evidence type="ECO:0000313" key="4">
    <source>
        <dbReference type="EMBL" id="MBW79819.1"/>
    </source>
</evidence>
<feature type="region of interest" description="Disordered" evidence="1">
    <location>
        <begin position="59"/>
        <end position="156"/>
    </location>
</feature>